<dbReference type="InterPro" id="IPR036291">
    <property type="entry name" value="NAD(P)-bd_dom_sf"/>
</dbReference>
<dbReference type="OrthoDB" id="191139at2759"/>
<keyword evidence="5" id="KW-1185">Reference proteome</keyword>
<organism evidence="4 5">
    <name type="scientific">Lentithecium fluviatile CBS 122367</name>
    <dbReference type="NCBI Taxonomy" id="1168545"/>
    <lineage>
        <taxon>Eukaryota</taxon>
        <taxon>Fungi</taxon>
        <taxon>Dikarya</taxon>
        <taxon>Ascomycota</taxon>
        <taxon>Pezizomycotina</taxon>
        <taxon>Dothideomycetes</taxon>
        <taxon>Pleosporomycetidae</taxon>
        <taxon>Pleosporales</taxon>
        <taxon>Massarineae</taxon>
        <taxon>Lentitheciaceae</taxon>
        <taxon>Lentithecium</taxon>
    </lineage>
</organism>
<evidence type="ECO:0000313" key="5">
    <source>
        <dbReference type="Proteomes" id="UP000799291"/>
    </source>
</evidence>
<dbReference type="EMBL" id="MU005572">
    <property type="protein sequence ID" value="KAF2689536.1"/>
    <property type="molecule type" value="Genomic_DNA"/>
</dbReference>
<dbReference type="PANTHER" id="PTHR24320">
    <property type="entry name" value="RETINOL DEHYDROGENASE"/>
    <property type="match status" value="1"/>
</dbReference>
<name>A0A6G1JGE0_9PLEO</name>
<dbReference type="Proteomes" id="UP000799291">
    <property type="component" value="Unassembled WGS sequence"/>
</dbReference>
<accession>A0A6G1JGE0</accession>
<dbReference type="InterPro" id="IPR002347">
    <property type="entry name" value="SDR_fam"/>
</dbReference>
<keyword evidence="3" id="KW-0560">Oxidoreductase</keyword>
<comment type="similarity">
    <text evidence="1">Belongs to the short-chain dehydrogenases/reductases (SDR) family.</text>
</comment>
<sequence length="345" mass="37295">MVEFREMARVTLFGSRNKTSNGSGANFVAARDIPSLAGKVVLITGAAGDLGRQTAIELARHGRPARIYVADLPRDEAAKNAVVDNITHEAFGESFEAERSDTSAPRTEVRFLELDLTSFESVRACAAEFVAKEERLDILLLNAGIIRVATGTTKEGYEVHFGLNYLGHALLSKLLVPTMVHTAQQQPGADVRVVVVSSEGHAMAPKGGIQFDKLKTDCADISYTQRYGQSKVALIGLTRELAQHHPELKTAAVHPGRILTGMAAALAKESFLVRVTAPIAPFFCVPVSVGITNHLWATTSPNVVSGTYYEPVGVSGKESAVARDKDLSKRLWEWTEDELKGVQSL</sequence>
<dbReference type="PRINTS" id="PR00081">
    <property type="entry name" value="GDHRDH"/>
</dbReference>
<evidence type="ECO:0000313" key="4">
    <source>
        <dbReference type="EMBL" id="KAF2689536.1"/>
    </source>
</evidence>
<dbReference type="Pfam" id="PF00106">
    <property type="entry name" value="adh_short"/>
    <property type="match status" value="1"/>
</dbReference>
<dbReference type="InterPro" id="IPR020904">
    <property type="entry name" value="Sc_DH/Rdtase_CS"/>
</dbReference>
<reference evidence="4" key="1">
    <citation type="journal article" date="2020" name="Stud. Mycol.">
        <title>101 Dothideomycetes genomes: a test case for predicting lifestyles and emergence of pathogens.</title>
        <authorList>
            <person name="Haridas S."/>
            <person name="Albert R."/>
            <person name="Binder M."/>
            <person name="Bloem J."/>
            <person name="Labutti K."/>
            <person name="Salamov A."/>
            <person name="Andreopoulos B."/>
            <person name="Baker S."/>
            <person name="Barry K."/>
            <person name="Bills G."/>
            <person name="Bluhm B."/>
            <person name="Cannon C."/>
            <person name="Castanera R."/>
            <person name="Culley D."/>
            <person name="Daum C."/>
            <person name="Ezra D."/>
            <person name="Gonzalez J."/>
            <person name="Henrissat B."/>
            <person name="Kuo A."/>
            <person name="Liang C."/>
            <person name="Lipzen A."/>
            <person name="Lutzoni F."/>
            <person name="Magnuson J."/>
            <person name="Mondo S."/>
            <person name="Nolan M."/>
            <person name="Ohm R."/>
            <person name="Pangilinan J."/>
            <person name="Park H.-J."/>
            <person name="Ramirez L."/>
            <person name="Alfaro M."/>
            <person name="Sun H."/>
            <person name="Tritt A."/>
            <person name="Yoshinaga Y."/>
            <person name="Zwiers L.-H."/>
            <person name="Turgeon B."/>
            <person name="Goodwin S."/>
            <person name="Spatafora J."/>
            <person name="Crous P."/>
            <person name="Grigoriev I."/>
        </authorList>
    </citation>
    <scope>NUCLEOTIDE SEQUENCE</scope>
    <source>
        <strain evidence="4">CBS 122367</strain>
    </source>
</reference>
<evidence type="ECO:0000256" key="2">
    <source>
        <dbReference type="ARBA" id="ARBA00022857"/>
    </source>
</evidence>
<keyword evidence="2" id="KW-0521">NADP</keyword>
<dbReference type="GO" id="GO:0016491">
    <property type="term" value="F:oxidoreductase activity"/>
    <property type="evidence" value="ECO:0007669"/>
    <property type="project" value="UniProtKB-KW"/>
</dbReference>
<evidence type="ECO:0000256" key="1">
    <source>
        <dbReference type="ARBA" id="ARBA00006484"/>
    </source>
</evidence>
<gene>
    <name evidence="4" type="ORF">K458DRAFT_290973</name>
</gene>
<dbReference type="PROSITE" id="PS00061">
    <property type="entry name" value="ADH_SHORT"/>
    <property type="match status" value="1"/>
</dbReference>
<evidence type="ECO:0000256" key="3">
    <source>
        <dbReference type="ARBA" id="ARBA00023002"/>
    </source>
</evidence>
<dbReference type="PANTHER" id="PTHR24320:SF282">
    <property type="entry name" value="WW DOMAIN-CONTAINING OXIDOREDUCTASE"/>
    <property type="match status" value="1"/>
</dbReference>
<dbReference type="SUPFAM" id="SSF51735">
    <property type="entry name" value="NAD(P)-binding Rossmann-fold domains"/>
    <property type="match status" value="1"/>
</dbReference>
<protein>
    <submittedName>
        <fullName evidence="4">NAD(P)-binding protein</fullName>
    </submittedName>
</protein>
<dbReference type="AlphaFoldDB" id="A0A6G1JGE0"/>
<proteinExistence type="inferred from homology"/>
<dbReference type="Gene3D" id="3.40.50.720">
    <property type="entry name" value="NAD(P)-binding Rossmann-like Domain"/>
    <property type="match status" value="1"/>
</dbReference>